<reference evidence="2 3" key="1">
    <citation type="submission" date="2019-01" db="EMBL/GenBank/DDBJ databases">
        <title>Nocardioides guangzhouensis sp. nov., an actinobacterium isolated from soil.</title>
        <authorList>
            <person name="Fu Y."/>
            <person name="Cai Y."/>
            <person name="Lin Z."/>
            <person name="Chen P."/>
        </authorList>
    </citation>
    <scope>NUCLEOTIDE SEQUENCE [LARGE SCALE GENOMIC DNA]</scope>
    <source>
        <strain evidence="2 3">130</strain>
    </source>
</reference>
<evidence type="ECO:0000313" key="3">
    <source>
        <dbReference type="Proteomes" id="UP000295198"/>
    </source>
</evidence>
<organism evidence="2 3">
    <name type="scientific">Nocardioides guangzhouensis</name>
    <dbReference type="NCBI Taxonomy" id="2497878"/>
    <lineage>
        <taxon>Bacteria</taxon>
        <taxon>Bacillati</taxon>
        <taxon>Actinomycetota</taxon>
        <taxon>Actinomycetes</taxon>
        <taxon>Propionibacteriales</taxon>
        <taxon>Nocardioidaceae</taxon>
        <taxon>Nocardioides</taxon>
    </lineage>
</organism>
<dbReference type="Proteomes" id="UP000295198">
    <property type="component" value="Unassembled WGS sequence"/>
</dbReference>
<feature type="region of interest" description="Disordered" evidence="1">
    <location>
        <begin position="59"/>
        <end position="80"/>
    </location>
</feature>
<dbReference type="RefSeq" id="WP_134714003.1">
    <property type="nucleotide sequence ID" value="NZ_SDKM01000003.1"/>
</dbReference>
<comment type="caution">
    <text evidence="2">The sequence shown here is derived from an EMBL/GenBank/DDBJ whole genome shotgun (WGS) entry which is preliminary data.</text>
</comment>
<feature type="compositionally biased region" description="Basic and acidic residues" evidence="1">
    <location>
        <begin position="70"/>
        <end position="80"/>
    </location>
</feature>
<protein>
    <submittedName>
        <fullName evidence="2">Uncharacterized protein</fullName>
    </submittedName>
</protein>
<proteinExistence type="predicted"/>
<dbReference type="AlphaFoldDB" id="A0A4Q4ZL86"/>
<evidence type="ECO:0000256" key="1">
    <source>
        <dbReference type="SAM" id="MobiDB-lite"/>
    </source>
</evidence>
<name>A0A4Q4ZL86_9ACTN</name>
<dbReference type="OrthoDB" id="3788279at2"/>
<accession>A0A4Q4ZL86</accession>
<evidence type="ECO:0000313" key="2">
    <source>
        <dbReference type="EMBL" id="RYP88351.1"/>
    </source>
</evidence>
<keyword evidence="3" id="KW-1185">Reference proteome</keyword>
<sequence length="80" mass="9021">MAEYDADLQRAVDATSVAKDAGEVDLVQYLREQLAERDIETADEDWLRRVVAGIESDPNYMVESEPSDFVAREDRDDPTG</sequence>
<gene>
    <name evidence="2" type="ORF">EKO23_03210</name>
</gene>
<dbReference type="EMBL" id="SDKM01000003">
    <property type="protein sequence ID" value="RYP88351.1"/>
    <property type="molecule type" value="Genomic_DNA"/>
</dbReference>